<dbReference type="PROSITE" id="PS51450">
    <property type="entry name" value="LRR"/>
    <property type="match status" value="2"/>
</dbReference>
<proteinExistence type="predicted"/>
<keyword evidence="2 4" id="KW-0732">Signal</keyword>
<dbReference type="SUPFAM" id="SSF52058">
    <property type="entry name" value="L domain-like"/>
    <property type="match status" value="1"/>
</dbReference>
<gene>
    <name evidence="7" type="ORF">MGAL_10B054892</name>
</gene>
<dbReference type="Pfam" id="PF01462">
    <property type="entry name" value="LRRNT"/>
    <property type="match status" value="1"/>
</dbReference>
<dbReference type="SMART" id="SM00365">
    <property type="entry name" value="LRR_SD22"/>
    <property type="match status" value="4"/>
</dbReference>
<evidence type="ECO:0000256" key="1">
    <source>
        <dbReference type="ARBA" id="ARBA00022614"/>
    </source>
</evidence>
<dbReference type="PANTHER" id="PTHR24369">
    <property type="entry name" value="ANTIGEN BSP, PUTATIVE-RELATED"/>
    <property type="match status" value="1"/>
</dbReference>
<evidence type="ECO:0000256" key="2">
    <source>
        <dbReference type="ARBA" id="ARBA00022729"/>
    </source>
</evidence>
<feature type="domain" description="LRRNT" evidence="5">
    <location>
        <begin position="24"/>
        <end position="58"/>
    </location>
</feature>
<evidence type="ECO:0000259" key="5">
    <source>
        <dbReference type="SMART" id="SM00013"/>
    </source>
</evidence>
<dbReference type="SMART" id="SM00369">
    <property type="entry name" value="LRR_TYP"/>
    <property type="match status" value="8"/>
</dbReference>
<dbReference type="Gene3D" id="3.80.10.10">
    <property type="entry name" value="Ribonuclease Inhibitor"/>
    <property type="match status" value="3"/>
</dbReference>
<evidence type="ECO:0000256" key="4">
    <source>
        <dbReference type="SAM" id="SignalP"/>
    </source>
</evidence>
<dbReference type="SMART" id="SM00082">
    <property type="entry name" value="LRRCT"/>
    <property type="match status" value="1"/>
</dbReference>
<name>A0A8B6DUM7_MYTGA</name>
<comment type="caution">
    <text evidence="7">The sequence shown here is derived from an EMBL/GenBank/DDBJ whole genome shotgun (WGS) entry which is preliminary data.</text>
</comment>
<evidence type="ECO:0000313" key="8">
    <source>
        <dbReference type="Proteomes" id="UP000596742"/>
    </source>
</evidence>
<dbReference type="EMBL" id="UYJE01004141">
    <property type="protein sequence ID" value="VDI25409.1"/>
    <property type="molecule type" value="Genomic_DNA"/>
</dbReference>
<organism evidence="7 8">
    <name type="scientific">Mytilus galloprovincialis</name>
    <name type="common">Mediterranean mussel</name>
    <dbReference type="NCBI Taxonomy" id="29158"/>
    <lineage>
        <taxon>Eukaryota</taxon>
        <taxon>Metazoa</taxon>
        <taxon>Spiralia</taxon>
        <taxon>Lophotrochozoa</taxon>
        <taxon>Mollusca</taxon>
        <taxon>Bivalvia</taxon>
        <taxon>Autobranchia</taxon>
        <taxon>Pteriomorphia</taxon>
        <taxon>Mytilida</taxon>
        <taxon>Mytiloidea</taxon>
        <taxon>Mytilidae</taxon>
        <taxon>Mytilinae</taxon>
        <taxon>Mytilus</taxon>
    </lineage>
</organism>
<evidence type="ECO:0000256" key="3">
    <source>
        <dbReference type="ARBA" id="ARBA00022737"/>
    </source>
</evidence>
<dbReference type="InterPro" id="IPR000483">
    <property type="entry name" value="Cys-rich_flank_reg_C"/>
</dbReference>
<dbReference type="InterPro" id="IPR050541">
    <property type="entry name" value="LRR_TM_domain-containing"/>
</dbReference>
<evidence type="ECO:0000313" key="7">
    <source>
        <dbReference type="EMBL" id="VDI25409.1"/>
    </source>
</evidence>
<keyword evidence="3" id="KW-0677">Repeat</keyword>
<sequence length="407" mass="45475">MVTVIMFLLYFHLMLFSTISLADECPSPCTCQTENTEVYCNGTGLTEIPKNLPITTISLYLGSNQIKVVPTDSFSGLIHLQSLDLTDNHFKEGSIQDGALDLPSVANLDLSINDFTSIPQVLPPKLIGFAIAYNPIETLTASSFVKYPSIQYLTVSNTNLSKIEEHAFDPLTGAINIAISFNQLEDGSIPLTAFFKNQNLTYLSLRYNNIKTFPNMTYFPASLQNFDFVGNPITVIPSYGFRHLPNIQVIEIRDSPLSTLADYAFFGLTKVTIINFMDNQISSTITNFTLDGLTALKTIYLTDNKISKIETGAFHSLTSIQDLWLSDNKLSTLDPGVLDTKFMPRLSSVFMDFNPWICDCHLKWLREKMDNATYTIMYPHIIVCSGPPKVAGKAWDVLKPEDFVCEN</sequence>
<reference evidence="7" key="1">
    <citation type="submission" date="2018-11" db="EMBL/GenBank/DDBJ databases">
        <authorList>
            <person name="Alioto T."/>
            <person name="Alioto T."/>
        </authorList>
    </citation>
    <scope>NUCLEOTIDE SEQUENCE</scope>
</reference>
<dbReference type="FunFam" id="3.80.10.10:FF:001360">
    <property type="entry name" value="Uncharacterized protein"/>
    <property type="match status" value="1"/>
</dbReference>
<dbReference type="InterPro" id="IPR032675">
    <property type="entry name" value="LRR_dom_sf"/>
</dbReference>
<evidence type="ECO:0000259" key="6">
    <source>
        <dbReference type="SMART" id="SM00082"/>
    </source>
</evidence>
<accession>A0A8B6DUM7</accession>
<dbReference type="AlphaFoldDB" id="A0A8B6DUM7"/>
<protein>
    <submittedName>
        <fullName evidence="7">Nyctalopin</fullName>
    </submittedName>
</protein>
<dbReference type="InterPro" id="IPR001611">
    <property type="entry name" value="Leu-rich_rpt"/>
</dbReference>
<dbReference type="Pfam" id="PF13855">
    <property type="entry name" value="LRR_8"/>
    <property type="match status" value="3"/>
</dbReference>
<dbReference type="OrthoDB" id="10008953at2759"/>
<dbReference type="Proteomes" id="UP000596742">
    <property type="component" value="Unassembled WGS sequence"/>
</dbReference>
<feature type="signal peptide" evidence="4">
    <location>
        <begin position="1"/>
        <end position="22"/>
    </location>
</feature>
<dbReference type="InterPro" id="IPR003591">
    <property type="entry name" value="Leu-rich_rpt_typical-subtyp"/>
</dbReference>
<feature type="chain" id="PRO_5032950601" evidence="4">
    <location>
        <begin position="23"/>
        <end position="407"/>
    </location>
</feature>
<keyword evidence="1" id="KW-0433">Leucine-rich repeat</keyword>
<dbReference type="GO" id="GO:0005886">
    <property type="term" value="C:plasma membrane"/>
    <property type="evidence" value="ECO:0007669"/>
    <property type="project" value="TreeGrafter"/>
</dbReference>
<keyword evidence="8" id="KW-1185">Reference proteome</keyword>
<feature type="domain" description="LRRCT" evidence="6">
    <location>
        <begin position="354"/>
        <end position="406"/>
    </location>
</feature>
<dbReference type="SMART" id="SM00013">
    <property type="entry name" value="LRRNT"/>
    <property type="match status" value="1"/>
</dbReference>
<dbReference type="InterPro" id="IPR000372">
    <property type="entry name" value="LRRNT"/>
</dbReference>
<dbReference type="PANTHER" id="PTHR24369:SF210">
    <property type="entry name" value="CHAOPTIN-RELATED"/>
    <property type="match status" value="1"/>
</dbReference>